<evidence type="ECO:0000313" key="5">
    <source>
        <dbReference type="Proteomes" id="UP000461880"/>
    </source>
</evidence>
<dbReference type="InterPro" id="IPR007060">
    <property type="entry name" value="FtsL/DivIC"/>
</dbReference>
<dbReference type="Proteomes" id="UP000461880">
    <property type="component" value="Unassembled WGS sequence"/>
</dbReference>
<dbReference type="PANTHER" id="PTHR40027">
    <property type="entry name" value="CELL DIVISION PROTEIN DIVIC"/>
    <property type="match status" value="1"/>
</dbReference>
<dbReference type="PANTHER" id="PTHR40027:SF1">
    <property type="entry name" value="CELL DIVISION PROTEIN DIVIC"/>
    <property type="match status" value="1"/>
</dbReference>
<dbReference type="AlphaFoldDB" id="A0A7X2TGW9"/>
<accession>A0A7X2TGW9</accession>
<dbReference type="InterPro" id="IPR039076">
    <property type="entry name" value="DivIC"/>
</dbReference>
<protein>
    <submittedName>
        <fullName evidence="4">Septum formation initiator family protein</fullName>
    </submittedName>
</protein>
<dbReference type="Pfam" id="PF04977">
    <property type="entry name" value="DivIC"/>
    <property type="match status" value="1"/>
</dbReference>
<organism evidence="4 5">
    <name type="scientific">Stecheria intestinalis</name>
    <dbReference type="NCBI Taxonomy" id="2606630"/>
    <lineage>
        <taxon>Bacteria</taxon>
        <taxon>Bacillati</taxon>
        <taxon>Bacillota</taxon>
        <taxon>Erysipelotrichia</taxon>
        <taxon>Erysipelotrichales</taxon>
        <taxon>Erysipelotrichaceae</taxon>
        <taxon>Stecheria</taxon>
    </lineage>
</organism>
<sequence length="120" mass="13913">MAENKKKNQAPASKHTKTQAKPKKKKQYTPFLKFICFLVIGASAYLLLEVFKEVYTTINLKKQLAEVQDKYQQVQDENSYLTTEKEKLEDPDYVASYARGTYLLTKDDEQVFYLPESSSN</sequence>
<feature type="transmembrane region" description="Helical" evidence="3">
    <location>
        <begin position="31"/>
        <end position="48"/>
    </location>
</feature>
<feature type="coiled-coil region" evidence="1">
    <location>
        <begin position="57"/>
        <end position="84"/>
    </location>
</feature>
<evidence type="ECO:0000256" key="2">
    <source>
        <dbReference type="SAM" id="MobiDB-lite"/>
    </source>
</evidence>
<evidence type="ECO:0000256" key="1">
    <source>
        <dbReference type="SAM" id="Coils"/>
    </source>
</evidence>
<keyword evidence="3" id="KW-0472">Membrane</keyword>
<proteinExistence type="predicted"/>
<comment type="caution">
    <text evidence="4">The sequence shown here is derived from an EMBL/GenBank/DDBJ whole genome shotgun (WGS) entry which is preliminary data.</text>
</comment>
<keyword evidence="5" id="KW-1185">Reference proteome</keyword>
<evidence type="ECO:0000256" key="3">
    <source>
        <dbReference type="SAM" id="Phobius"/>
    </source>
</evidence>
<evidence type="ECO:0000313" key="4">
    <source>
        <dbReference type="EMBL" id="MSS59660.1"/>
    </source>
</evidence>
<name>A0A7X2TGW9_9FIRM</name>
<dbReference type="EMBL" id="VUMN01000042">
    <property type="protein sequence ID" value="MSS59660.1"/>
    <property type="molecule type" value="Genomic_DNA"/>
</dbReference>
<feature type="compositionally biased region" description="Basic residues" evidence="2">
    <location>
        <begin position="14"/>
        <end position="26"/>
    </location>
</feature>
<reference evidence="4 5" key="1">
    <citation type="submission" date="2019-08" db="EMBL/GenBank/DDBJ databases">
        <title>In-depth cultivation of the pig gut microbiome towards novel bacterial diversity and tailored functional studies.</title>
        <authorList>
            <person name="Wylensek D."/>
            <person name="Hitch T.C.A."/>
            <person name="Clavel T."/>
        </authorList>
    </citation>
    <scope>NUCLEOTIDE SEQUENCE [LARGE SCALE GENOMIC DNA]</scope>
    <source>
        <strain evidence="4 5">Oil+RF-744-GAM-WT-6</strain>
    </source>
</reference>
<dbReference type="GO" id="GO:0051301">
    <property type="term" value="P:cell division"/>
    <property type="evidence" value="ECO:0007669"/>
    <property type="project" value="InterPro"/>
</dbReference>
<keyword evidence="3" id="KW-1133">Transmembrane helix</keyword>
<keyword evidence="1" id="KW-0175">Coiled coil</keyword>
<dbReference type="RefSeq" id="WP_105302415.1">
    <property type="nucleotide sequence ID" value="NZ_JAQXPC010000084.1"/>
</dbReference>
<gene>
    <name evidence="4" type="ORF">FYJ51_12225</name>
</gene>
<keyword evidence="3" id="KW-0812">Transmembrane</keyword>
<feature type="region of interest" description="Disordered" evidence="2">
    <location>
        <begin position="1"/>
        <end position="26"/>
    </location>
</feature>